<evidence type="ECO:0000256" key="4">
    <source>
        <dbReference type="ARBA" id="ARBA00022692"/>
    </source>
</evidence>
<reference evidence="8 9" key="1">
    <citation type="submission" date="2015-12" db="EMBL/GenBank/DDBJ databases">
        <authorList>
            <person name="Shamseldin A."/>
            <person name="Moawad H."/>
            <person name="Abd El-Rahim W.M."/>
            <person name="Sadowsky M.J."/>
        </authorList>
    </citation>
    <scope>NUCLEOTIDE SEQUENCE [LARGE SCALE GENOMIC DNA]</scope>
    <source>
        <strain evidence="8 9">SM2</strain>
    </source>
</reference>
<feature type="transmembrane region" description="Helical" evidence="7">
    <location>
        <begin position="59"/>
        <end position="86"/>
    </location>
</feature>
<evidence type="ECO:0000256" key="2">
    <source>
        <dbReference type="ARBA" id="ARBA00007543"/>
    </source>
</evidence>
<feature type="transmembrane region" description="Helical" evidence="7">
    <location>
        <begin position="149"/>
        <end position="171"/>
    </location>
</feature>
<dbReference type="GO" id="GO:0009055">
    <property type="term" value="F:electron transfer activity"/>
    <property type="evidence" value="ECO:0007669"/>
    <property type="project" value="TreeGrafter"/>
</dbReference>
<dbReference type="STRING" id="1470434.AZF00_18300"/>
<name>A0A127MA64_9GAMM</name>
<feature type="transmembrane region" description="Helical" evidence="7">
    <location>
        <begin position="117"/>
        <end position="137"/>
    </location>
</feature>
<feature type="transmembrane region" description="Helical" evidence="7">
    <location>
        <begin position="253"/>
        <end position="275"/>
    </location>
</feature>
<evidence type="ECO:0000256" key="6">
    <source>
        <dbReference type="ARBA" id="ARBA00023136"/>
    </source>
</evidence>
<dbReference type="Proteomes" id="UP000074119">
    <property type="component" value="Chromosome"/>
</dbReference>
<sequence>MEYWLPIIYMGIMGLALLIYVMLDGYDLGVGLLLPLAEEDEKDMMIASIGPFWDANETWIVLGVGILLIAFPLAHGIILSGLYLPVTIMLMGLMLRGVAFDLRVKAGDHHRGRWNKAFFAGSLIASTAQGWMLGAYITGLQDNITSLLFSALIAMTLPALYLILGCGWLLMKTEGALLDKAISWGRMAIWPMGLGLFMVSVATPMVSPAIAAKWFTLPYTILLLPIPLSCIICYVAIFILLGKPNILRHGYGWLIYAATAVICLMASLGLAYSIFPYIIIGQMTIWDAAASVKSLQFTLVGVVITLPAILFYTFFMYRIFHGKATALSYE</sequence>
<comment type="similarity">
    <text evidence="2">Belongs to the cytochrome ubiquinol oxidase subunit 2 family.</text>
</comment>
<gene>
    <name evidence="8" type="ORF">AZF00_18300</name>
</gene>
<dbReference type="AlphaFoldDB" id="A0A127MA64"/>
<dbReference type="RefSeq" id="WP_008252968.1">
    <property type="nucleotide sequence ID" value="NZ_CP014544.1"/>
</dbReference>
<dbReference type="PANTHER" id="PTHR43141:SF2">
    <property type="entry name" value="BLR3729 PROTEIN"/>
    <property type="match status" value="1"/>
</dbReference>
<dbReference type="InterPro" id="IPR003317">
    <property type="entry name" value="Cyt-d_oxidase_su2"/>
</dbReference>
<feature type="transmembrane region" description="Helical" evidence="7">
    <location>
        <begin position="217"/>
        <end position="241"/>
    </location>
</feature>
<organism evidence="8 9">
    <name type="scientific">Zhongshania aliphaticivorans</name>
    <dbReference type="NCBI Taxonomy" id="1470434"/>
    <lineage>
        <taxon>Bacteria</taxon>
        <taxon>Pseudomonadati</taxon>
        <taxon>Pseudomonadota</taxon>
        <taxon>Gammaproteobacteria</taxon>
        <taxon>Cellvibrionales</taxon>
        <taxon>Spongiibacteraceae</taxon>
        <taxon>Zhongshania</taxon>
    </lineage>
</organism>
<protein>
    <submittedName>
        <fullName evidence="8">Cytochrome BD ubiquinol oxidase subunit II</fullName>
    </submittedName>
</protein>
<dbReference type="GO" id="GO:0005886">
    <property type="term" value="C:plasma membrane"/>
    <property type="evidence" value="ECO:0007669"/>
    <property type="project" value="UniProtKB-SubCell"/>
</dbReference>
<dbReference type="GO" id="GO:0016682">
    <property type="term" value="F:oxidoreductase activity, acting on diphenols and related substances as donors, oxygen as acceptor"/>
    <property type="evidence" value="ECO:0007669"/>
    <property type="project" value="TreeGrafter"/>
</dbReference>
<keyword evidence="5 7" id="KW-1133">Transmembrane helix</keyword>
<evidence type="ECO:0000256" key="1">
    <source>
        <dbReference type="ARBA" id="ARBA00004651"/>
    </source>
</evidence>
<dbReference type="EMBL" id="CP014544">
    <property type="protein sequence ID" value="AMO70134.1"/>
    <property type="molecule type" value="Genomic_DNA"/>
</dbReference>
<keyword evidence="6 7" id="KW-0472">Membrane</keyword>
<proteinExistence type="inferred from homology"/>
<comment type="subcellular location">
    <subcellularLocation>
        <location evidence="1">Cell membrane</location>
        <topology evidence="1">Multi-pass membrane protein</topology>
    </subcellularLocation>
</comment>
<keyword evidence="3" id="KW-1003">Cell membrane</keyword>
<evidence type="ECO:0000313" key="9">
    <source>
        <dbReference type="Proteomes" id="UP000074119"/>
    </source>
</evidence>
<feature type="transmembrane region" description="Helical" evidence="7">
    <location>
        <begin position="192"/>
        <end position="211"/>
    </location>
</feature>
<dbReference type="GO" id="GO:0070069">
    <property type="term" value="C:cytochrome complex"/>
    <property type="evidence" value="ECO:0007669"/>
    <property type="project" value="TreeGrafter"/>
</dbReference>
<evidence type="ECO:0000256" key="7">
    <source>
        <dbReference type="SAM" id="Phobius"/>
    </source>
</evidence>
<evidence type="ECO:0000313" key="8">
    <source>
        <dbReference type="EMBL" id="AMO70134.1"/>
    </source>
</evidence>
<keyword evidence="4 7" id="KW-0812">Transmembrane</keyword>
<dbReference type="Pfam" id="PF02322">
    <property type="entry name" value="Cyt_bd_oxida_II"/>
    <property type="match status" value="1"/>
</dbReference>
<accession>A0A127MA64</accession>
<feature type="transmembrane region" description="Helical" evidence="7">
    <location>
        <begin position="295"/>
        <end position="315"/>
    </location>
</feature>
<dbReference type="KEGG" id="zal:AZF00_18300"/>
<evidence type="ECO:0000256" key="3">
    <source>
        <dbReference type="ARBA" id="ARBA00022475"/>
    </source>
</evidence>
<dbReference type="PANTHER" id="PTHR43141">
    <property type="entry name" value="CYTOCHROME BD2 SUBUNIT II"/>
    <property type="match status" value="1"/>
</dbReference>
<dbReference type="GO" id="GO:0019646">
    <property type="term" value="P:aerobic electron transport chain"/>
    <property type="evidence" value="ECO:0007669"/>
    <property type="project" value="TreeGrafter"/>
</dbReference>
<evidence type="ECO:0000256" key="5">
    <source>
        <dbReference type="ARBA" id="ARBA00022989"/>
    </source>
</evidence>
<feature type="transmembrane region" description="Helical" evidence="7">
    <location>
        <begin position="7"/>
        <end position="23"/>
    </location>
</feature>